<accession>A0ABW4J3Y5</accession>
<feature type="domain" description="HTH cro/C1-type" evidence="1">
    <location>
        <begin position="8"/>
        <end position="61"/>
    </location>
</feature>
<gene>
    <name evidence="2" type="ORF">ACFQ5M_03190</name>
</gene>
<dbReference type="SUPFAM" id="SSF47413">
    <property type="entry name" value="lambda repressor-like DNA-binding domains"/>
    <property type="match status" value="1"/>
</dbReference>
<dbReference type="CDD" id="cd00093">
    <property type="entry name" value="HTH_XRE"/>
    <property type="match status" value="1"/>
</dbReference>
<dbReference type="SUPFAM" id="SSF48452">
    <property type="entry name" value="TPR-like"/>
    <property type="match status" value="1"/>
</dbReference>
<sequence>MKLLGGRIKYYRRNLGLSQKELADGICTQATISLIEKKNKVPSIHILLSVCERLNVDVNDIVMTSRQNEIKRLLINVRQEIVKGDFLQADKLLMTLKQNKLSDNMLLKQFFVYSGLLDLMHRCDSDKAIFNFNQALNQHLLEHTPQDVVAMAGLALAYVQKDDLEYALTYVQSLQSLLSKSQIKTHLDKETALFVNYALGVALFKVGQSANSKVYVDQGLEIAKSKQTLLFLAIFYGLHAIFETDETEKDDKMIAKSMAEVVHVNLPRLLFEDKMISEPQ</sequence>
<dbReference type="Gene3D" id="1.25.40.10">
    <property type="entry name" value="Tetratricopeptide repeat domain"/>
    <property type="match status" value="1"/>
</dbReference>
<dbReference type="InterPro" id="IPR001387">
    <property type="entry name" value="Cro/C1-type_HTH"/>
</dbReference>
<reference evidence="3" key="1">
    <citation type="journal article" date="2019" name="Int. J. Syst. Evol. Microbiol.">
        <title>The Global Catalogue of Microorganisms (GCM) 10K type strain sequencing project: providing services to taxonomists for standard genome sequencing and annotation.</title>
        <authorList>
            <consortium name="The Broad Institute Genomics Platform"/>
            <consortium name="The Broad Institute Genome Sequencing Center for Infectious Disease"/>
            <person name="Wu L."/>
            <person name="Ma J."/>
        </authorList>
    </citation>
    <scope>NUCLEOTIDE SEQUENCE [LARGE SCALE GENOMIC DNA]</scope>
    <source>
        <strain evidence="3">CCM 8896</strain>
    </source>
</reference>
<dbReference type="InterPro" id="IPR011990">
    <property type="entry name" value="TPR-like_helical_dom_sf"/>
</dbReference>
<dbReference type="Pfam" id="PF01381">
    <property type="entry name" value="HTH_3"/>
    <property type="match status" value="1"/>
</dbReference>
<dbReference type="PANTHER" id="PTHR37038">
    <property type="entry name" value="TRANSCRIPTIONAL REGULATOR-RELATED"/>
    <property type="match status" value="1"/>
</dbReference>
<dbReference type="SMART" id="SM00530">
    <property type="entry name" value="HTH_XRE"/>
    <property type="match status" value="1"/>
</dbReference>
<dbReference type="RefSeq" id="WP_125714309.1">
    <property type="nucleotide sequence ID" value="NZ_JBHTOP010000005.1"/>
</dbReference>
<organism evidence="2 3">
    <name type="scientific">Agrilactobacillus yilanensis</name>
    <dbReference type="NCBI Taxonomy" id="2485997"/>
    <lineage>
        <taxon>Bacteria</taxon>
        <taxon>Bacillati</taxon>
        <taxon>Bacillota</taxon>
        <taxon>Bacilli</taxon>
        <taxon>Lactobacillales</taxon>
        <taxon>Lactobacillaceae</taxon>
        <taxon>Agrilactobacillus</taxon>
    </lineage>
</organism>
<evidence type="ECO:0000313" key="2">
    <source>
        <dbReference type="EMBL" id="MFD1671099.1"/>
    </source>
</evidence>
<protein>
    <submittedName>
        <fullName evidence="2">Helix-turn-helix domain-containing protein</fullName>
    </submittedName>
</protein>
<proteinExistence type="predicted"/>
<comment type="caution">
    <text evidence="2">The sequence shown here is derived from an EMBL/GenBank/DDBJ whole genome shotgun (WGS) entry which is preliminary data.</text>
</comment>
<dbReference type="Proteomes" id="UP001597267">
    <property type="component" value="Unassembled WGS sequence"/>
</dbReference>
<dbReference type="PANTHER" id="PTHR37038:SF14">
    <property type="entry name" value="TRANSCRIPTIONAL ACTIVATOR"/>
    <property type="match status" value="1"/>
</dbReference>
<name>A0ABW4J3Y5_9LACO</name>
<dbReference type="InterPro" id="IPR053163">
    <property type="entry name" value="HTH-type_regulator_Rgg"/>
</dbReference>
<dbReference type="PROSITE" id="PS50943">
    <property type="entry name" value="HTH_CROC1"/>
    <property type="match status" value="1"/>
</dbReference>
<evidence type="ECO:0000259" key="1">
    <source>
        <dbReference type="PROSITE" id="PS50943"/>
    </source>
</evidence>
<dbReference type="EMBL" id="JBHTOP010000005">
    <property type="protein sequence ID" value="MFD1671099.1"/>
    <property type="molecule type" value="Genomic_DNA"/>
</dbReference>
<keyword evidence="3" id="KW-1185">Reference proteome</keyword>
<dbReference type="InterPro" id="IPR010982">
    <property type="entry name" value="Lambda_DNA-bd_dom_sf"/>
</dbReference>
<evidence type="ECO:0000313" key="3">
    <source>
        <dbReference type="Proteomes" id="UP001597267"/>
    </source>
</evidence>